<dbReference type="Pfam" id="PF21783">
    <property type="entry name" value="YNCE"/>
    <property type="match status" value="1"/>
</dbReference>
<name>A0ABT2K469_9RHOB</name>
<dbReference type="InterPro" id="IPR048433">
    <property type="entry name" value="YNCE-like_beta-prop"/>
</dbReference>
<dbReference type="PANTHER" id="PTHR47197:SF3">
    <property type="entry name" value="DIHYDRO-HEME D1 DEHYDROGENASE"/>
    <property type="match status" value="1"/>
</dbReference>
<dbReference type="NCBIfam" id="TIGR02276">
    <property type="entry name" value="beta_rpt_yvtn"/>
    <property type="match status" value="2"/>
</dbReference>
<keyword evidence="4" id="KW-1185">Reference proteome</keyword>
<reference evidence="3 4" key="1">
    <citation type="submission" date="2022-04" db="EMBL/GenBank/DDBJ databases">
        <title>Paracoccus sp. YLB-12 draft genome sequence.</title>
        <authorList>
            <person name="Yu L."/>
        </authorList>
    </citation>
    <scope>NUCLEOTIDE SEQUENCE [LARGE SCALE GENOMIC DNA]</scope>
    <source>
        <strain evidence="3 4">YLB-12</strain>
    </source>
</reference>
<dbReference type="Gene3D" id="2.130.10.10">
    <property type="entry name" value="YVTN repeat-like/Quinoprotein amine dehydrogenase"/>
    <property type="match status" value="2"/>
</dbReference>
<accession>A0ABT2K469</accession>
<dbReference type="Proteomes" id="UP001320702">
    <property type="component" value="Unassembled WGS sequence"/>
</dbReference>
<dbReference type="RefSeq" id="WP_260275255.1">
    <property type="nucleotide sequence ID" value="NZ_JANAVZ010000001.1"/>
</dbReference>
<dbReference type="SUPFAM" id="SSF51004">
    <property type="entry name" value="C-terminal (heme d1) domain of cytochrome cd1-nitrite reductase"/>
    <property type="match status" value="1"/>
</dbReference>
<feature type="domain" description="YNCE-like beta-propeller" evidence="2">
    <location>
        <begin position="101"/>
        <end position="239"/>
    </location>
</feature>
<evidence type="ECO:0000259" key="2">
    <source>
        <dbReference type="Pfam" id="PF21783"/>
    </source>
</evidence>
<protein>
    <submittedName>
        <fullName evidence="3">YncE family protein</fullName>
    </submittedName>
</protein>
<evidence type="ECO:0000313" key="3">
    <source>
        <dbReference type="EMBL" id="MCT4331332.1"/>
    </source>
</evidence>
<dbReference type="InterPro" id="IPR015943">
    <property type="entry name" value="WD40/YVTN_repeat-like_dom_sf"/>
</dbReference>
<comment type="caution">
    <text evidence="3">The sequence shown here is derived from an EMBL/GenBank/DDBJ whole genome shotgun (WGS) entry which is preliminary data.</text>
</comment>
<sequence>MTSQNGNMVSIIDLSDNGIIAQTALQDAPAPVAYDPRAGRAYVIAADTGRLSVIDEAGRITATRDLGEGAFGIATAPDGGLFVTDWFEAKLTRLSRDLTTLWRVDTGNSPAGVAVSAAGDLVATADRDDNAVSIFDATTGRLLRKIATAGAHPFAVTFHDGRLWTADVQGDVVSVIDPITGKLIGQVPTGSHPYGVAFAGGRGFVTNQYAGTLTVFDAKTLAVQAEIDIGDYPEGIATLPDDSGVVVANWDSDTVEVVDAESLTIRARIDVPAGPRAFGAFTGRQVPQ</sequence>
<evidence type="ECO:0000256" key="1">
    <source>
        <dbReference type="ARBA" id="ARBA00022729"/>
    </source>
</evidence>
<keyword evidence="1" id="KW-0732">Signal</keyword>
<dbReference type="InterPro" id="IPR011048">
    <property type="entry name" value="Haem_d1_sf"/>
</dbReference>
<dbReference type="PANTHER" id="PTHR47197">
    <property type="entry name" value="PROTEIN NIRF"/>
    <property type="match status" value="1"/>
</dbReference>
<gene>
    <name evidence="3" type="ORF">MU516_00455</name>
</gene>
<dbReference type="InterPro" id="IPR011964">
    <property type="entry name" value="YVTN_b-propeller_repeat"/>
</dbReference>
<evidence type="ECO:0000313" key="4">
    <source>
        <dbReference type="Proteomes" id="UP001320702"/>
    </source>
</evidence>
<proteinExistence type="predicted"/>
<organism evidence="3 4">
    <name type="scientific">Paracoccus maritimus</name>
    <dbReference type="NCBI Taxonomy" id="2933292"/>
    <lineage>
        <taxon>Bacteria</taxon>
        <taxon>Pseudomonadati</taxon>
        <taxon>Pseudomonadota</taxon>
        <taxon>Alphaproteobacteria</taxon>
        <taxon>Rhodobacterales</taxon>
        <taxon>Paracoccaceae</taxon>
        <taxon>Paracoccus</taxon>
    </lineage>
</organism>
<dbReference type="EMBL" id="JANAVZ010000001">
    <property type="protein sequence ID" value="MCT4331332.1"/>
    <property type="molecule type" value="Genomic_DNA"/>
</dbReference>
<dbReference type="InterPro" id="IPR051200">
    <property type="entry name" value="Host-pathogen_enzymatic-act"/>
</dbReference>